<proteinExistence type="inferred from homology"/>
<evidence type="ECO:0000256" key="3">
    <source>
        <dbReference type="ARBA" id="ARBA00022705"/>
    </source>
</evidence>
<keyword evidence="10" id="KW-1185">Reference proteome</keyword>
<evidence type="ECO:0000256" key="6">
    <source>
        <dbReference type="SAM" id="MobiDB-lite"/>
    </source>
</evidence>
<dbReference type="OrthoDB" id="343623at2759"/>
<dbReference type="Gene3D" id="3.40.50.300">
    <property type="entry name" value="P-loop containing nucleotide triphosphate hydrolases"/>
    <property type="match status" value="1"/>
</dbReference>
<evidence type="ECO:0000313" key="10">
    <source>
        <dbReference type="Proteomes" id="UP000736335"/>
    </source>
</evidence>
<dbReference type="Proteomes" id="UP000736335">
    <property type="component" value="Unassembled WGS sequence"/>
</dbReference>
<dbReference type="InterPro" id="IPR041664">
    <property type="entry name" value="AAA_16"/>
</dbReference>
<dbReference type="Pfam" id="PF13191">
    <property type="entry name" value="AAA_16"/>
    <property type="match status" value="1"/>
</dbReference>
<reference evidence="9" key="1">
    <citation type="journal article" date="2020" name="Nat. Commun.">
        <title>Large-scale genome sequencing of mycorrhizal fungi provides insights into the early evolution of symbiotic traits.</title>
        <authorList>
            <person name="Miyauchi S."/>
            <person name="Kiss E."/>
            <person name="Kuo A."/>
            <person name="Drula E."/>
            <person name="Kohler A."/>
            <person name="Sanchez-Garcia M."/>
            <person name="Morin E."/>
            <person name="Andreopoulos B."/>
            <person name="Barry K.W."/>
            <person name="Bonito G."/>
            <person name="Buee M."/>
            <person name="Carver A."/>
            <person name="Chen C."/>
            <person name="Cichocki N."/>
            <person name="Clum A."/>
            <person name="Culley D."/>
            <person name="Crous P.W."/>
            <person name="Fauchery L."/>
            <person name="Girlanda M."/>
            <person name="Hayes R.D."/>
            <person name="Keri Z."/>
            <person name="LaButti K."/>
            <person name="Lipzen A."/>
            <person name="Lombard V."/>
            <person name="Magnuson J."/>
            <person name="Maillard F."/>
            <person name="Murat C."/>
            <person name="Nolan M."/>
            <person name="Ohm R.A."/>
            <person name="Pangilinan J."/>
            <person name="Pereira M.F."/>
            <person name="Perotto S."/>
            <person name="Peter M."/>
            <person name="Pfister S."/>
            <person name="Riley R."/>
            <person name="Sitrit Y."/>
            <person name="Stielow J.B."/>
            <person name="Szollosi G."/>
            <person name="Zifcakova L."/>
            <person name="Stursova M."/>
            <person name="Spatafora J.W."/>
            <person name="Tedersoo L."/>
            <person name="Vaario L.M."/>
            <person name="Yamada A."/>
            <person name="Yan M."/>
            <person name="Wang P."/>
            <person name="Xu J."/>
            <person name="Bruns T."/>
            <person name="Baldrian P."/>
            <person name="Vilgalys R."/>
            <person name="Dunand C."/>
            <person name="Henrissat B."/>
            <person name="Grigoriev I.V."/>
            <person name="Hibbett D."/>
            <person name="Nagy L.G."/>
            <person name="Martin F.M."/>
        </authorList>
    </citation>
    <scope>NUCLEOTIDE SEQUENCE</scope>
    <source>
        <strain evidence="9">UH-Tt-Lm1</strain>
    </source>
</reference>
<dbReference type="PANTHER" id="PTHR12087">
    <property type="entry name" value="ORIGIN RECOGNITION COMPLEX SUBUNIT 4"/>
    <property type="match status" value="1"/>
</dbReference>
<reference evidence="9" key="2">
    <citation type="submission" date="2020-11" db="EMBL/GenBank/DDBJ databases">
        <authorList>
            <consortium name="DOE Joint Genome Institute"/>
            <person name="Kuo A."/>
            <person name="Miyauchi S."/>
            <person name="Kiss E."/>
            <person name="Drula E."/>
            <person name="Kohler A."/>
            <person name="Sanchez-Garcia M."/>
            <person name="Andreopoulos B."/>
            <person name="Barry K.W."/>
            <person name="Bonito G."/>
            <person name="Buee M."/>
            <person name="Carver A."/>
            <person name="Chen C."/>
            <person name="Cichocki N."/>
            <person name="Clum A."/>
            <person name="Culley D."/>
            <person name="Crous P.W."/>
            <person name="Fauchery L."/>
            <person name="Girlanda M."/>
            <person name="Hayes R."/>
            <person name="Keri Z."/>
            <person name="Labutti K."/>
            <person name="Lipzen A."/>
            <person name="Lombard V."/>
            <person name="Magnuson J."/>
            <person name="Maillard F."/>
            <person name="Morin E."/>
            <person name="Murat C."/>
            <person name="Nolan M."/>
            <person name="Ohm R."/>
            <person name="Pangilinan J."/>
            <person name="Pereira M."/>
            <person name="Perotto S."/>
            <person name="Peter M."/>
            <person name="Riley R."/>
            <person name="Sitrit Y."/>
            <person name="Stielow B."/>
            <person name="Szollosi G."/>
            <person name="Zifcakova L."/>
            <person name="Stursova M."/>
            <person name="Spatafora J.W."/>
            <person name="Tedersoo L."/>
            <person name="Vaario L.-M."/>
            <person name="Yamada A."/>
            <person name="Yan M."/>
            <person name="Wang P."/>
            <person name="Xu J."/>
            <person name="Bruns T."/>
            <person name="Baldrian P."/>
            <person name="Vilgalys R."/>
            <person name="Henrissat B."/>
            <person name="Grigoriev I.V."/>
            <person name="Hibbett D."/>
            <person name="Nagy L.G."/>
            <person name="Martin F.M."/>
        </authorList>
    </citation>
    <scope>NUCLEOTIDE SEQUENCE</scope>
    <source>
        <strain evidence="9">UH-Tt-Lm1</strain>
    </source>
</reference>
<evidence type="ECO:0000259" key="8">
    <source>
        <dbReference type="Pfam" id="PF14629"/>
    </source>
</evidence>
<dbReference type="EMBL" id="WIUZ02000017">
    <property type="protein sequence ID" value="KAF9780159.1"/>
    <property type="molecule type" value="Genomic_DNA"/>
</dbReference>
<keyword evidence="3" id="KW-0235">DNA replication</keyword>
<dbReference type="AlphaFoldDB" id="A0A9P6H819"/>
<evidence type="ECO:0000256" key="4">
    <source>
        <dbReference type="ARBA" id="ARBA00023125"/>
    </source>
</evidence>
<keyword evidence="5" id="KW-0539">Nucleus</keyword>
<dbReference type="InterPro" id="IPR032705">
    <property type="entry name" value="ORC4_C"/>
</dbReference>
<organism evidence="9 10">
    <name type="scientific">Thelephora terrestris</name>
    <dbReference type="NCBI Taxonomy" id="56493"/>
    <lineage>
        <taxon>Eukaryota</taxon>
        <taxon>Fungi</taxon>
        <taxon>Dikarya</taxon>
        <taxon>Basidiomycota</taxon>
        <taxon>Agaricomycotina</taxon>
        <taxon>Agaricomycetes</taxon>
        <taxon>Thelephorales</taxon>
        <taxon>Thelephoraceae</taxon>
        <taxon>Thelephora</taxon>
    </lineage>
</organism>
<comment type="caution">
    <text evidence="9">The sequence shown here is derived from an EMBL/GenBank/DDBJ whole genome shotgun (WGS) entry which is preliminary data.</text>
</comment>
<keyword evidence="4" id="KW-0238">DNA-binding</keyword>
<feature type="region of interest" description="Disordered" evidence="6">
    <location>
        <begin position="1"/>
        <end position="67"/>
    </location>
</feature>
<accession>A0A9P6H819</accession>
<comment type="subcellular location">
    <subcellularLocation>
        <location evidence="1">Nucleus</location>
    </subcellularLocation>
</comment>
<dbReference type="GO" id="GO:0003688">
    <property type="term" value="F:DNA replication origin binding"/>
    <property type="evidence" value="ECO:0007669"/>
    <property type="project" value="TreeGrafter"/>
</dbReference>
<comment type="similarity">
    <text evidence="2">Belongs to the ORC4 family.</text>
</comment>
<feature type="domain" description="Orc1-like AAA ATPase" evidence="7">
    <location>
        <begin position="112"/>
        <end position="264"/>
    </location>
</feature>
<feature type="region of interest" description="Disordered" evidence="6">
    <location>
        <begin position="189"/>
        <end position="217"/>
    </location>
</feature>
<evidence type="ECO:0000256" key="1">
    <source>
        <dbReference type="ARBA" id="ARBA00004123"/>
    </source>
</evidence>
<dbReference type="PANTHER" id="PTHR12087:SF0">
    <property type="entry name" value="ORIGIN RECOGNITION COMPLEX SUBUNIT 4"/>
    <property type="match status" value="1"/>
</dbReference>
<name>A0A9P6H819_9AGAM</name>
<feature type="compositionally biased region" description="Acidic residues" evidence="6">
    <location>
        <begin position="193"/>
        <end position="209"/>
    </location>
</feature>
<evidence type="ECO:0000256" key="2">
    <source>
        <dbReference type="ARBA" id="ARBA00005334"/>
    </source>
</evidence>
<dbReference type="SUPFAM" id="SSF52540">
    <property type="entry name" value="P-loop containing nucleoside triphosphate hydrolases"/>
    <property type="match status" value="1"/>
</dbReference>
<gene>
    <name evidence="9" type="ORF">BJ322DRAFT_1012323</name>
</gene>
<dbReference type="InterPro" id="IPR016527">
    <property type="entry name" value="ORC4"/>
</dbReference>
<dbReference type="InterPro" id="IPR027417">
    <property type="entry name" value="P-loop_NTPase"/>
</dbReference>
<dbReference type="GO" id="GO:0006270">
    <property type="term" value="P:DNA replication initiation"/>
    <property type="evidence" value="ECO:0007669"/>
    <property type="project" value="TreeGrafter"/>
</dbReference>
<evidence type="ECO:0000259" key="7">
    <source>
        <dbReference type="Pfam" id="PF13191"/>
    </source>
</evidence>
<dbReference type="Pfam" id="PF14629">
    <property type="entry name" value="ORC4_C"/>
    <property type="match status" value="1"/>
</dbReference>
<evidence type="ECO:0000256" key="5">
    <source>
        <dbReference type="ARBA" id="ARBA00023242"/>
    </source>
</evidence>
<feature type="domain" description="Origin recognition complex subunit 4 C-terminal" evidence="8">
    <location>
        <begin position="320"/>
        <end position="504"/>
    </location>
</feature>
<evidence type="ECO:0000313" key="9">
    <source>
        <dbReference type="EMBL" id="KAF9780159.1"/>
    </source>
</evidence>
<dbReference type="GO" id="GO:0005664">
    <property type="term" value="C:nuclear origin of replication recognition complex"/>
    <property type="evidence" value="ECO:0007669"/>
    <property type="project" value="TreeGrafter"/>
</dbReference>
<sequence length="524" mass="57353">MKSPSIHPHVIPVGPTTPSRPRALPPTSPGKRRRNERSPSPEPPRLPSPSKRTVRSGAFTTPGTTRIAKLPAHYHPCLQAQKRAIMAALSNPPDIDMEGDQGETPPANELAFDDLCDLLTGSVVRGEGNSCLVIGPRGSGKTRLVDRALSQVSNDVSPIVIRLSGDIQRNDRLAIREIAWQLSHQTGKQITVGDEEDSDNPDINEDEMEQQGTASLPPPAYLPSLISTLPSQPKPVVVILDAFDEFALHGRQALLYCLLDTVQSCRVGSGLNGLAIIGVTNRVDTINLLEKRVKSRFSGRMLRTAGPRNVKDWWKLTGAILTVPLGKVDDVDGWKELWGGSVNRFLEERSVKTALHETWALVKDVRMLTRILTTPVLMLSPASPFLTSASLLNSITEQRCPVGNSFLTSLPYPAICLLIASVHTRTAGHDTFTFEMLHQLFRDQVRLSIVAPVQIEGGGSIGMAFEHLVSVRVFVGVAAASSMVAKEFVKYRSNVDREEVKKTVEKLGTMSLKKWLGKSQQVHN</sequence>
<protein>
    <submittedName>
        <fullName evidence="9">Origin recognition complex subunit 4 C-terminus-domain-containing protein</fullName>
    </submittedName>
</protein>